<keyword evidence="7 9" id="KW-0030">Aminoacyl-tRNA synthetase</keyword>
<dbReference type="InterPro" id="IPR009008">
    <property type="entry name" value="Val/Leu/Ile-tRNA-synth_edit"/>
</dbReference>
<dbReference type="PANTHER" id="PTHR43740">
    <property type="entry name" value="LEUCYL-TRNA SYNTHETASE"/>
    <property type="match status" value="1"/>
</dbReference>
<dbReference type="HAMAP" id="MF_00049_B">
    <property type="entry name" value="Leu_tRNA_synth_B"/>
    <property type="match status" value="1"/>
</dbReference>
<dbReference type="KEGG" id="lrs:PX52LOC_02268"/>
<evidence type="ECO:0000259" key="11">
    <source>
        <dbReference type="Pfam" id="PF08264"/>
    </source>
</evidence>
<feature type="domain" description="Methionyl/Valyl/Leucyl/Isoleucyl-tRNA synthetase anticodon-binding" evidence="11">
    <location>
        <begin position="784"/>
        <end position="898"/>
    </location>
</feature>
<evidence type="ECO:0000313" key="13">
    <source>
        <dbReference type="EMBL" id="QEL15353.1"/>
    </source>
</evidence>
<evidence type="ECO:0000256" key="8">
    <source>
        <dbReference type="ARBA" id="ARBA00047469"/>
    </source>
</evidence>
<dbReference type="InterPro" id="IPR009080">
    <property type="entry name" value="tRNAsynth_Ia_anticodon-bd"/>
</dbReference>
<dbReference type="SUPFAM" id="SSF52374">
    <property type="entry name" value="Nucleotidylyl transferase"/>
    <property type="match status" value="1"/>
</dbReference>
<feature type="domain" description="Leucyl-tRNA synthetase editing" evidence="12">
    <location>
        <begin position="257"/>
        <end position="455"/>
    </location>
</feature>
<dbReference type="AlphaFoldDB" id="A0A5C1AB04"/>
<dbReference type="FunFam" id="3.40.50.620:FF:000087">
    <property type="entry name" value="Leucine--tRNA ligase"/>
    <property type="match status" value="1"/>
</dbReference>
<feature type="short sequence motif" description="'KMSKS' region" evidence="9">
    <location>
        <begin position="706"/>
        <end position="710"/>
    </location>
</feature>
<dbReference type="Pfam" id="PF13603">
    <property type="entry name" value="tRNA-synt_1_2"/>
    <property type="match status" value="1"/>
</dbReference>
<feature type="binding site" evidence="9">
    <location>
        <position position="709"/>
    </location>
    <ligand>
        <name>ATP</name>
        <dbReference type="ChEBI" id="CHEBI:30616"/>
    </ligand>
</feature>
<dbReference type="Gene3D" id="3.40.50.620">
    <property type="entry name" value="HUPs"/>
    <property type="match status" value="3"/>
</dbReference>
<dbReference type="FunFam" id="3.40.50.620:FF:000056">
    <property type="entry name" value="Leucine--tRNA ligase"/>
    <property type="match status" value="1"/>
</dbReference>
<dbReference type="FunFam" id="1.10.730.10:FF:000011">
    <property type="entry name" value="Leucine--tRNA ligase chloroplastic/mitochondrial"/>
    <property type="match status" value="1"/>
</dbReference>
<dbReference type="PANTHER" id="PTHR43740:SF2">
    <property type="entry name" value="LEUCINE--TRNA LIGASE, MITOCHONDRIAL"/>
    <property type="match status" value="1"/>
</dbReference>
<dbReference type="GO" id="GO:0002161">
    <property type="term" value="F:aminoacyl-tRNA deacylase activity"/>
    <property type="evidence" value="ECO:0007669"/>
    <property type="project" value="InterPro"/>
</dbReference>
<dbReference type="Proteomes" id="UP000324974">
    <property type="component" value="Chromosome"/>
</dbReference>
<dbReference type="Gene3D" id="1.10.730.10">
    <property type="entry name" value="Isoleucyl-tRNA Synthetase, Domain 1"/>
    <property type="match status" value="2"/>
</dbReference>
<evidence type="ECO:0000259" key="10">
    <source>
        <dbReference type="Pfam" id="PF00133"/>
    </source>
</evidence>
<dbReference type="NCBIfam" id="TIGR00396">
    <property type="entry name" value="leuS_bact"/>
    <property type="match status" value="1"/>
</dbReference>
<reference evidence="14" key="1">
    <citation type="submission" date="2019-08" db="EMBL/GenBank/DDBJ databases">
        <title>Limnoglobus roseus gen. nov., sp. nov., a novel freshwater planctomycete with a giant genome from the family Gemmataceae.</title>
        <authorList>
            <person name="Kulichevskaya I.S."/>
            <person name="Naumoff D.G."/>
            <person name="Miroshnikov K."/>
            <person name="Ivanova A."/>
            <person name="Philippov D.A."/>
            <person name="Hakobyan A."/>
            <person name="Rijpstra I.C."/>
            <person name="Sinninghe Damste J.S."/>
            <person name="Liesack W."/>
            <person name="Dedysh S.N."/>
        </authorList>
    </citation>
    <scope>NUCLEOTIDE SEQUENCE [LARGE SCALE GENOMIC DNA]</scope>
    <source>
        <strain evidence="14">PX52</strain>
    </source>
</reference>
<protein>
    <recommendedName>
        <fullName evidence="9">Leucine--tRNA ligase</fullName>
        <ecNumber evidence="9">6.1.1.4</ecNumber>
    </recommendedName>
    <alternativeName>
        <fullName evidence="9">Leucyl-tRNA synthetase</fullName>
        <shortName evidence="9">LeuRS</shortName>
    </alternativeName>
</protein>
<keyword evidence="14" id="KW-1185">Reference proteome</keyword>
<dbReference type="RefSeq" id="WP_149110175.1">
    <property type="nucleotide sequence ID" value="NZ_CP042425.1"/>
</dbReference>
<organism evidence="13 14">
    <name type="scientific">Limnoglobus roseus</name>
    <dbReference type="NCBI Taxonomy" id="2598579"/>
    <lineage>
        <taxon>Bacteria</taxon>
        <taxon>Pseudomonadati</taxon>
        <taxon>Planctomycetota</taxon>
        <taxon>Planctomycetia</taxon>
        <taxon>Gemmatales</taxon>
        <taxon>Gemmataceae</taxon>
        <taxon>Limnoglobus</taxon>
    </lineage>
</organism>
<comment type="catalytic activity">
    <reaction evidence="8 9">
        <text>tRNA(Leu) + L-leucine + ATP = L-leucyl-tRNA(Leu) + AMP + diphosphate</text>
        <dbReference type="Rhea" id="RHEA:11688"/>
        <dbReference type="Rhea" id="RHEA-COMP:9613"/>
        <dbReference type="Rhea" id="RHEA-COMP:9622"/>
        <dbReference type="ChEBI" id="CHEBI:30616"/>
        <dbReference type="ChEBI" id="CHEBI:33019"/>
        <dbReference type="ChEBI" id="CHEBI:57427"/>
        <dbReference type="ChEBI" id="CHEBI:78442"/>
        <dbReference type="ChEBI" id="CHEBI:78494"/>
        <dbReference type="ChEBI" id="CHEBI:456215"/>
        <dbReference type="EC" id="6.1.1.4"/>
    </reaction>
</comment>
<dbReference type="FunFam" id="3.40.50.620:FF:000060">
    <property type="entry name" value="Leucine--tRNA ligase"/>
    <property type="match status" value="1"/>
</dbReference>
<comment type="similarity">
    <text evidence="1 9">Belongs to the class-I aminoacyl-tRNA synthetase family.</text>
</comment>
<evidence type="ECO:0000313" key="14">
    <source>
        <dbReference type="Proteomes" id="UP000324974"/>
    </source>
</evidence>
<dbReference type="OrthoDB" id="9810365at2"/>
<evidence type="ECO:0000256" key="5">
    <source>
        <dbReference type="ARBA" id="ARBA00022840"/>
    </source>
</evidence>
<keyword evidence="3 9" id="KW-0436">Ligase</keyword>
<keyword evidence="2 9" id="KW-0963">Cytoplasm</keyword>
<dbReference type="SUPFAM" id="SSF47323">
    <property type="entry name" value="Anticodon-binding domain of a subclass of class I aminoacyl-tRNA synthetases"/>
    <property type="match status" value="1"/>
</dbReference>
<dbReference type="GO" id="GO:0005524">
    <property type="term" value="F:ATP binding"/>
    <property type="evidence" value="ECO:0007669"/>
    <property type="project" value="UniProtKB-UniRule"/>
</dbReference>
<feature type="domain" description="Aminoacyl-tRNA synthetase class Ia" evidence="10">
    <location>
        <begin position="13"/>
        <end position="146"/>
    </location>
</feature>
<keyword evidence="5 9" id="KW-0067">ATP-binding</keyword>
<evidence type="ECO:0000256" key="6">
    <source>
        <dbReference type="ARBA" id="ARBA00022917"/>
    </source>
</evidence>
<dbReference type="InterPro" id="IPR013155">
    <property type="entry name" value="M/V/L/I-tRNA-synth_anticd-bd"/>
</dbReference>
<evidence type="ECO:0000256" key="1">
    <source>
        <dbReference type="ARBA" id="ARBA00005594"/>
    </source>
</evidence>
<dbReference type="InterPro" id="IPR002300">
    <property type="entry name" value="aa-tRNA-synth_Ia"/>
</dbReference>
<dbReference type="EC" id="6.1.1.4" evidence="9"/>
<evidence type="ECO:0000259" key="12">
    <source>
        <dbReference type="Pfam" id="PF13603"/>
    </source>
</evidence>
<dbReference type="CDD" id="cd07958">
    <property type="entry name" value="Anticodon_Ia_Leu_BEm"/>
    <property type="match status" value="1"/>
</dbReference>
<dbReference type="GO" id="GO:0005829">
    <property type="term" value="C:cytosol"/>
    <property type="evidence" value="ECO:0007669"/>
    <property type="project" value="TreeGrafter"/>
</dbReference>
<proteinExistence type="inferred from homology"/>
<comment type="caution">
    <text evidence="9">Lacks conserved residue(s) required for the propagation of feature annotation.</text>
</comment>
<evidence type="ECO:0000256" key="9">
    <source>
        <dbReference type="HAMAP-Rule" id="MF_00049"/>
    </source>
</evidence>
<evidence type="ECO:0000256" key="4">
    <source>
        <dbReference type="ARBA" id="ARBA00022741"/>
    </source>
</evidence>
<dbReference type="SUPFAM" id="SSF50677">
    <property type="entry name" value="ValRS/IleRS/LeuRS editing domain"/>
    <property type="match status" value="1"/>
</dbReference>
<dbReference type="InterPro" id="IPR014729">
    <property type="entry name" value="Rossmann-like_a/b/a_fold"/>
</dbReference>
<dbReference type="Pfam" id="PF00133">
    <property type="entry name" value="tRNA-synt_1"/>
    <property type="match status" value="2"/>
</dbReference>
<dbReference type="GO" id="GO:0006429">
    <property type="term" value="P:leucyl-tRNA aminoacylation"/>
    <property type="evidence" value="ECO:0007669"/>
    <property type="project" value="UniProtKB-UniRule"/>
</dbReference>
<sequence>MPSYNPADIEPRWQQFWETNKTFRTEDDSEGKPKYYILDMFPYPSGSGLHVGHPEGYTATDILARFKRMNGFHVLHPMGWDAFGLPAEQHAVQTGEHPSTNTKNNIDNFRRQIKSLGFSYDWDREVDTTDPAYFRWTQWIFLTIYETWYDPIQKKGRPISELPIPEEVQLRGPDAVRKYQEPYRLAYRNEQPVNWCPELGTVLANEEVIDGKSERGGYPVVRQPLTQWLMRITAYADRLLSDLDPLDWSESIKQMQRNWIGKSEGAEVVFDILGQSPPVASGGLSVTVYTTRPDTLYGATYMVLSPEHRLVDVITTPDQREAVRSYQEASARKSDFDRTELAKKKTGVFTGAYAVNPVNCERIPIWIADYVLTSYGTGAIMAVPAHDERDFEFAKQFALPLVTVVTPNAKWLKDTGSTVDNLTAAYTDDGVAMNSGDLNGLDTTAAKEKIIAHLEANQLGTRKINYKLRDWLFSRQRYWGEPFPVLHGADDTVIPLPVSDLPLTLPEMTDYKPTGSPDGPLAKATDWLTVTRDGVTYRRETNTMPQWAGSCWYFLRFIDPKNPHAFADPAKLKHWLPVDLYIGGAEHAVLHLLYSRFWHKVLFDRGYVYCPEPFQKLVNQGMILGEYEYHCSVADFEKHQQSLVAVEITGTLRKPEEEDKVPTYVLKFRDEAAGVFVDLPDEKIFKEKGKTYLASPKIELTAKAEKMSKSRGNVINPDDVVKEYGADSLRLFEMFMGPLEAVKPWSTKGVEGVYRFLGRVWRMLTDDATDTLKLNPSVKDVEPDKEALRVLHRTIQKVGEDTERLSFNTAIATMMEFTNYFTKQDVRPKAVMEPFLLLLAPYAPHAAEELWAALGHTTTLAYEPWPKFDPALTKADSIEIPVQVNGKLKAVLTVPAGIDAAGLEAAARADAKVIEAVGGKTIKKVIAKPPQMVNLVVG</sequence>
<dbReference type="GO" id="GO:0004823">
    <property type="term" value="F:leucine-tRNA ligase activity"/>
    <property type="evidence" value="ECO:0007669"/>
    <property type="project" value="UniProtKB-UniRule"/>
</dbReference>
<name>A0A5C1AB04_9BACT</name>
<keyword evidence="6 9" id="KW-0648">Protein biosynthesis</keyword>
<dbReference type="Pfam" id="PF08264">
    <property type="entry name" value="Anticodon_1"/>
    <property type="match status" value="1"/>
</dbReference>
<dbReference type="EMBL" id="CP042425">
    <property type="protein sequence ID" value="QEL15353.1"/>
    <property type="molecule type" value="Genomic_DNA"/>
</dbReference>
<dbReference type="PRINTS" id="PR00985">
    <property type="entry name" value="TRNASYNTHLEU"/>
</dbReference>
<dbReference type="InterPro" id="IPR002302">
    <property type="entry name" value="Leu-tRNA-ligase"/>
</dbReference>
<dbReference type="InterPro" id="IPR025709">
    <property type="entry name" value="Leu_tRNA-synth_edit"/>
</dbReference>
<gene>
    <name evidence="9" type="primary">leuS</name>
    <name evidence="13" type="ORF">PX52LOC_02268</name>
</gene>
<evidence type="ECO:0000256" key="3">
    <source>
        <dbReference type="ARBA" id="ARBA00022598"/>
    </source>
</evidence>
<evidence type="ECO:0000256" key="7">
    <source>
        <dbReference type="ARBA" id="ARBA00023146"/>
    </source>
</evidence>
<feature type="domain" description="Aminoacyl-tRNA synthetase class Ia" evidence="10">
    <location>
        <begin position="702"/>
        <end position="732"/>
    </location>
</feature>
<accession>A0A5C1AB04</accession>
<keyword evidence="4 9" id="KW-0547">Nucleotide-binding</keyword>
<comment type="subcellular location">
    <subcellularLocation>
        <location evidence="9">Cytoplasm</location>
    </subcellularLocation>
</comment>
<evidence type="ECO:0000256" key="2">
    <source>
        <dbReference type="ARBA" id="ARBA00022490"/>
    </source>
</evidence>